<dbReference type="EMBL" id="KU574722">
    <property type="protein sequence ID" value="AMM43743.1"/>
    <property type="molecule type" value="Genomic_DNA"/>
</dbReference>
<proteinExistence type="predicted"/>
<evidence type="ECO:0000313" key="2">
    <source>
        <dbReference type="Proteomes" id="UP000223891"/>
    </source>
</evidence>
<organism evidence="1 2">
    <name type="scientific">Pectobacterium phage vB_PcaM_CBB</name>
    <dbReference type="NCBI Taxonomy" id="2772511"/>
    <lineage>
        <taxon>Viruses</taxon>
        <taxon>Duplodnaviria</taxon>
        <taxon>Heunggongvirae</taxon>
        <taxon>Uroviricota</taxon>
        <taxon>Caudoviricetes</taxon>
        <taxon>Mimasvirus</taxon>
        <taxon>Mimasvirus CBB</taxon>
    </lineage>
</organism>
<name>A0A1L2CUN5_9CAUD</name>
<sequence length="199" mass="23568">MTARNKVINNPPEPHIIEPYKPGNTVVGETYENSKEISKGLFAISTYVDYKNKKGELIEGYLLRVRYVETANRLPNTSDLLNMPIAKLDFYLQNDTFYDKAFLENMVKPVLNRKIKEAYRVHKSWSKCLLNPVLRKIQFWTDKPFVIASKITDNHEFIRYTAKRMKLVSTEQINPRKETYQYKFRGCWFKTLQCFFFGE</sequence>
<dbReference type="Proteomes" id="UP000223891">
    <property type="component" value="Segment"/>
</dbReference>
<protein>
    <submittedName>
        <fullName evidence="1">Uncharacterized protein</fullName>
    </submittedName>
</protein>
<evidence type="ECO:0000313" key="1">
    <source>
        <dbReference type="EMBL" id="AMM43743.1"/>
    </source>
</evidence>
<keyword evidence="2" id="KW-1185">Reference proteome</keyword>
<gene>
    <name evidence="1" type="ORF">CBB_178</name>
</gene>
<accession>A0A1L2CUN5</accession>
<reference evidence="2" key="1">
    <citation type="submission" date="2016-01" db="EMBL/GenBank/DDBJ databases">
        <title>Isolation and Characterization of Enterobacteria phage CBB.</title>
        <authorList>
            <person name="Buttimer C.T.H."/>
            <person name="Hendrix H."/>
            <person name="Alexandre H."/>
            <person name="O'Mahony J."/>
            <person name="Lavigne R."/>
            <person name="Coffey A."/>
        </authorList>
    </citation>
    <scope>NUCLEOTIDE SEQUENCE [LARGE SCALE GENOMIC DNA]</scope>
</reference>